<dbReference type="Pfam" id="PF00465">
    <property type="entry name" value="Fe-ADH"/>
    <property type="match status" value="1"/>
</dbReference>
<sequence length="424" mass="46974">MYLTFIKVVGTLRQELCIFLLLKTNVLSNIKLEGQLAESESGLFKKIVGCLKMSSFIVKPIIRTSTNLQDFFNTIHTSDEDVLLTNRYIIEPHFPLDSIPVDTIFLEDYLKGEPTDVAADKLLNKLGEKNYKRVIAIGGGSVIDNAKLSVYGEGLTIAELVKKGKELPKKRELIIIPTTTGTGSEVTNVAVFNFVSQKTKIGLAYDQMYADQVYLIGQLATTMPYKVFATSSIDALVHSIESYISPKATSFSKSFSLSAMTAFLRGYRKMIFEQTIGKTPQGKDLQAFLEASTQAGIAFGNAGCGPVHALAYPIGAEFHIAHGQSNYLVFSGTFKKYQELGADLTELETILANELSVQPNQVWKRLESIIDLILPNQRLRQIGMDEKMCHEFAKSVIANQQRLMVNSPIKLSEDDVASIYITLL</sequence>
<evidence type="ECO:0000259" key="3">
    <source>
        <dbReference type="Pfam" id="PF25137"/>
    </source>
</evidence>
<dbReference type="Proteomes" id="UP000051015">
    <property type="component" value="Unassembled WGS sequence"/>
</dbReference>
<feature type="domain" description="Fe-containing alcohol dehydrogenase-like C-terminal" evidence="3">
    <location>
        <begin position="229"/>
        <end position="421"/>
    </location>
</feature>
<dbReference type="InterPro" id="IPR056798">
    <property type="entry name" value="ADH_Fe_C"/>
</dbReference>
<accession>A0A0R2CV85</accession>
<feature type="domain" description="Alcohol dehydrogenase iron-type/glycerol dehydrogenase GldA" evidence="2">
    <location>
        <begin position="108"/>
        <end position="213"/>
    </location>
</feature>
<dbReference type="STRING" id="1423725.FC19_GL002200"/>
<dbReference type="Gene3D" id="3.40.50.1970">
    <property type="match status" value="1"/>
</dbReference>
<reference evidence="4 5" key="1">
    <citation type="journal article" date="2015" name="Genome Announc.">
        <title>Expanding the biotechnology potential of lactobacilli through comparative genomics of 213 strains and associated genera.</title>
        <authorList>
            <person name="Sun Z."/>
            <person name="Harris H.M."/>
            <person name="McCann A."/>
            <person name="Guo C."/>
            <person name="Argimon S."/>
            <person name="Zhang W."/>
            <person name="Yang X."/>
            <person name="Jeffery I.B."/>
            <person name="Cooney J.C."/>
            <person name="Kagawa T.F."/>
            <person name="Liu W."/>
            <person name="Song Y."/>
            <person name="Salvetti E."/>
            <person name="Wrobel A."/>
            <person name="Rasinkangas P."/>
            <person name="Parkhill J."/>
            <person name="Rea M.C."/>
            <person name="O'Sullivan O."/>
            <person name="Ritari J."/>
            <person name="Douillard F.P."/>
            <person name="Paul Ross R."/>
            <person name="Yang R."/>
            <person name="Briner A.E."/>
            <person name="Felis G.E."/>
            <person name="de Vos W.M."/>
            <person name="Barrangou R."/>
            <person name="Klaenhammer T.R."/>
            <person name="Caufield P.W."/>
            <person name="Cui Y."/>
            <person name="Zhang H."/>
            <person name="O'Toole P.W."/>
        </authorList>
    </citation>
    <scope>NUCLEOTIDE SEQUENCE [LARGE SCALE GENOMIC DNA]</scope>
    <source>
        <strain evidence="4 5">DSM 21051</strain>
    </source>
</reference>
<dbReference type="InterPro" id="IPR001670">
    <property type="entry name" value="ADH_Fe/GldA"/>
</dbReference>
<dbReference type="Pfam" id="PF25137">
    <property type="entry name" value="ADH_Fe_C"/>
    <property type="match status" value="1"/>
</dbReference>
<dbReference type="SUPFAM" id="SSF56796">
    <property type="entry name" value="Dehydroquinate synthase-like"/>
    <property type="match status" value="1"/>
</dbReference>
<gene>
    <name evidence="4" type="ORF">FC19_GL002200</name>
</gene>
<evidence type="ECO:0000259" key="2">
    <source>
        <dbReference type="Pfam" id="PF00465"/>
    </source>
</evidence>
<dbReference type="EMBL" id="AYZD01000033">
    <property type="protein sequence ID" value="KRM95106.1"/>
    <property type="molecule type" value="Genomic_DNA"/>
</dbReference>
<comment type="caution">
    <text evidence="4">The sequence shown here is derived from an EMBL/GenBank/DDBJ whole genome shotgun (WGS) entry which is preliminary data.</text>
</comment>
<protein>
    <submittedName>
        <fullName evidence="4">Uncharacterized protein</fullName>
    </submittedName>
</protein>
<dbReference type="GO" id="GO:0046872">
    <property type="term" value="F:metal ion binding"/>
    <property type="evidence" value="ECO:0007669"/>
    <property type="project" value="InterPro"/>
</dbReference>
<keyword evidence="5" id="KW-1185">Reference proteome</keyword>
<dbReference type="PANTHER" id="PTHR11496">
    <property type="entry name" value="ALCOHOL DEHYDROGENASE"/>
    <property type="match status" value="1"/>
</dbReference>
<evidence type="ECO:0000313" key="4">
    <source>
        <dbReference type="EMBL" id="KRM95106.1"/>
    </source>
</evidence>
<evidence type="ECO:0000256" key="1">
    <source>
        <dbReference type="ARBA" id="ARBA00023002"/>
    </source>
</evidence>
<keyword evidence="1" id="KW-0560">Oxidoreductase</keyword>
<dbReference type="GO" id="GO:0004022">
    <property type="term" value="F:alcohol dehydrogenase (NAD+) activity"/>
    <property type="evidence" value="ECO:0007669"/>
    <property type="project" value="TreeGrafter"/>
</dbReference>
<dbReference type="AlphaFoldDB" id="A0A0R2CV85"/>
<proteinExistence type="predicted"/>
<name>A0A0R2CV85_9LACO</name>
<dbReference type="Gene3D" id="1.20.1090.10">
    <property type="entry name" value="Dehydroquinate synthase-like - alpha domain"/>
    <property type="match status" value="1"/>
</dbReference>
<organism evidence="4 5">
    <name type="scientific">Liquorilactobacillus aquaticus DSM 21051</name>
    <dbReference type="NCBI Taxonomy" id="1423725"/>
    <lineage>
        <taxon>Bacteria</taxon>
        <taxon>Bacillati</taxon>
        <taxon>Bacillota</taxon>
        <taxon>Bacilli</taxon>
        <taxon>Lactobacillales</taxon>
        <taxon>Lactobacillaceae</taxon>
        <taxon>Liquorilactobacillus</taxon>
    </lineage>
</organism>
<dbReference type="InterPro" id="IPR039697">
    <property type="entry name" value="Alcohol_dehydrogenase_Fe"/>
</dbReference>
<evidence type="ECO:0000313" key="5">
    <source>
        <dbReference type="Proteomes" id="UP000051015"/>
    </source>
</evidence>
<dbReference type="PATRIC" id="fig|1423725.3.peg.2264"/>
<dbReference type="PANTHER" id="PTHR11496:SF83">
    <property type="entry name" value="HYDROXYACID-OXOACID TRANSHYDROGENASE, MITOCHONDRIAL"/>
    <property type="match status" value="1"/>
</dbReference>